<accession>A0A7R9DBS4</accession>
<name>A0A7R9DBS4_TIMCR</name>
<gene>
    <name evidence="1" type="ORF">TCEB3V08_LOCUS11069</name>
</gene>
<proteinExistence type="predicted"/>
<dbReference type="EMBL" id="OC322404">
    <property type="protein sequence ID" value="CAD7411742.1"/>
    <property type="molecule type" value="Genomic_DNA"/>
</dbReference>
<dbReference type="AlphaFoldDB" id="A0A7R9DBS4"/>
<organism evidence="1">
    <name type="scientific">Timema cristinae</name>
    <name type="common">Walking stick</name>
    <dbReference type="NCBI Taxonomy" id="61476"/>
    <lineage>
        <taxon>Eukaryota</taxon>
        <taxon>Metazoa</taxon>
        <taxon>Ecdysozoa</taxon>
        <taxon>Arthropoda</taxon>
        <taxon>Hexapoda</taxon>
        <taxon>Insecta</taxon>
        <taxon>Pterygota</taxon>
        <taxon>Neoptera</taxon>
        <taxon>Polyneoptera</taxon>
        <taxon>Phasmatodea</taxon>
        <taxon>Timematodea</taxon>
        <taxon>Timematoidea</taxon>
        <taxon>Timematidae</taxon>
        <taxon>Timema</taxon>
    </lineage>
</organism>
<sequence length="399" mass="44311">MRPPKQMKCHRLYHRDYDVRLCHSCSNTPWFRTVCPTYVLPIGTPENTDNVALVMHLSCGFLIYSRTWTEIFLVSANENARRSSSQSRVSIQHTELLSMSELHCVMTCFSRRSNSLCRLLGSSSCSQDGGISLSLSRTEDTRRRAHQCLPGKVRSRWYKFLQEYKLQLVDSDSNIPAGVWNETSDELILTTTFLQEYRLKLVTRVQTETSDELILIAIFLQEYGLQLVTRVRTGTINELILIAIFLQEYGLQQQRVTAKFEPQARMGGPGDILVDRGGLGDILVDRGGLIDILVDRGGLIDILVDRGGLIDILVDRGGLGDILVDRGGLIDILVDRGGLIDILVDRGGLGDILVDRGGLIDILVDRGGLGDILVDRGGLIDILVDRGGLGDILVDRGGF</sequence>
<reference evidence="1" key="1">
    <citation type="submission" date="2020-11" db="EMBL/GenBank/DDBJ databases">
        <authorList>
            <person name="Tran Van P."/>
        </authorList>
    </citation>
    <scope>NUCLEOTIDE SEQUENCE</scope>
</reference>
<evidence type="ECO:0000313" key="1">
    <source>
        <dbReference type="EMBL" id="CAD7411742.1"/>
    </source>
</evidence>
<protein>
    <submittedName>
        <fullName evidence="1">Uncharacterized protein</fullName>
    </submittedName>
</protein>